<evidence type="ECO:0000313" key="1">
    <source>
        <dbReference type="EMBL" id="CAB3776760.1"/>
    </source>
</evidence>
<accession>A0A6J5FCN1</accession>
<evidence type="ECO:0000313" key="2">
    <source>
        <dbReference type="Proteomes" id="UP000494252"/>
    </source>
</evidence>
<keyword evidence="2" id="KW-1185">Reference proteome</keyword>
<dbReference type="AlphaFoldDB" id="A0A6J5FCN1"/>
<dbReference type="EMBL" id="CADIKI010000001">
    <property type="protein sequence ID" value="CAB3776760.1"/>
    <property type="molecule type" value="Genomic_DNA"/>
</dbReference>
<gene>
    <name evidence="1" type="ORF">LMG27177_00206</name>
</gene>
<proteinExistence type="predicted"/>
<dbReference type="Proteomes" id="UP000494252">
    <property type="component" value="Unassembled WGS sequence"/>
</dbReference>
<organism evidence="1 2">
    <name type="scientific">Paraburkholderia fynbosensis</name>
    <dbReference type="NCBI Taxonomy" id="1200993"/>
    <lineage>
        <taxon>Bacteria</taxon>
        <taxon>Pseudomonadati</taxon>
        <taxon>Pseudomonadota</taxon>
        <taxon>Betaproteobacteria</taxon>
        <taxon>Burkholderiales</taxon>
        <taxon>Burkholderiaceae</taxon>
        <taxon>Paraburkholderia</taxon>
    </lineage>
</organism>
<name>A0A6J5FCN1_9BURK</name>
<sequence length="114" mass="12682">MNVFFWMLLDPGVPIVGPVFTLALVAPAHGWHVAKALIGASVKNGQLFWCAIGLWRWSGGTVNCRCWRSISWDFRSSCCCVRSVYATSNGTRLPVIERQGRAQNIVAQRDEPMS</sequence>
<protein>
    <submittedName>
        <fullName evidence="1">Uncharacterized protein</fullName>
    </submittedName>
</protein>
<reference evidence="1 2" key="1">
    <citation type="submission" date="2020-04" db="EMBL/GenBank/DDBJ databases">
        <authorList>
            <person name="De Canck E."/>
        </authorList>
    </citation>
    <scope>NUCLEOTIDE SEQUENCE [LARGE SCALE GENOMIC DNA]</scope>
    <source>
        <strain evidence="1 2">LMG 27177</strain>
    </source>
</reference>